<proteinExistence type="inferred from homology"/>
<organism evidence="2 3">
    <name type="scientific">Citrullus colocynthis</name>
    <name type="common">colocynth</name>
    <dbReference type="NCBI Taxonomy" id="252529"/>
    <lineage>
        <taxon>Eukaryota</taxon>
        <taxon>Viridiplantae</taxon>
        <taxon>Streptophyta</taxon>
        <taxon>Embryophyta</taxon>
        <taxon>Tracheophyta</taxon>
        <taxon>Spermatophyta</taxon>
        <taxon>Magnoliopsida</taxon>
        <taxon>eudicotyledons</taxon>
        <taxon>Gunneridae</taxon>
        <taxon>Pentapetalae</taxon>
        <taxon>rosids</taxon>
        <taxon>fabids</taxon>
        <taxon>Cucurbitales</taxon>
        <taxon>Cucurbitaceae</taxon>
        <taxon>Benincaseae</taxon>
        <taxon>Citrullus</taxon>
    </lineage>
</organism>
<sequence>MIHLSCFAWSRTTNNEAEDSYRNHKFLFLLSFFLLEYSLNRINLSPARMEKTTENGGRKSSHVVVFAYPKHRHMSPMLQFAKRLASKGLRVTFLTTSSATQSLQITLPPSYQIDLQFIFDVRTEAILSLKDEHESFEAVVSRSLGDFIDGALRNFDYDPLPPRFFVVFDSVMPWARDVATERGLDSAPFFTESCAVNHILNQIYEGSLSLSSVPPAAAVSIPSLPVLQAEDLPFFPYEPKVVLEFMIRQFSSFKNAKWIFVNTYDQLEMKYSVTGTPL</sequence>
<evidence type="ECO:0000256" key="1">
    <source>
        <dbReference type="ARBA" id="ARBA00009995"/>
    </source>
</evidence>
<reference evidence="2 3" key="1">
    <citation type="submission" date="2024-03" db="EMBL/GenBank/DDBJ databases">
        <authorList>
            <person name="Gkanogiannis A."/>
            <person name="Becerra Lopez-Lavalle L."/>
        </authorList>
    </citation>
    <scope>NUCLEOTIDE SEQUENCE [LARGE SCALE GENOMIC DNA]</scope>
</reference>
<dbReference type="PANTHER" id="PTHR11926:SF1560">
    <property type="entry name" value="UDP-GLYCOSYLTRANSFERASE 74E1-RELATED"/>
    <property type="match status" value="1"/>
</dbReference>
<evidence type="ECO:0000313" key="2">
    <source>
        <dbReference type="EMBL" id="CAK9313165.1"/>
    </source>
</evidence>
<keyword evidence="3" id="KW-1185">Reference proteome</keyword>
<dbReference type="Gene3D" id="3.40.50.2000">
    <property type="entry name" value="Glycogen Phosphorylase B"/>
    <property type="match status" value="1"/>
</dbReference>
<protein>
    <submittedName>
        <fullName evidence="2">Uncharacterized protein</fullName>
    </submittedName>
</protein>
<gene>
    <name evidence="2" type="ORF">CITCOLO1_LOCUS4877</name>
</gene>
<accession>A0ABP0Y0B7</accession>
<dbReference type="EMBL" id="OZ021745">
    <property type="protein sequence ID" value="CAK9313165.1"/>
    <property type="molecule type" value="Genomic_DNA"/>
</dbReference>
<name>A0ABP0Y0B7_9ROSI</name>
<dbReference type="SUPFAM" id="SSF53756">
    <property type="entry name" value="UDP-Glycosyltransferase/glycogen phosphorylase"/>
    <property type="match status" value="1"/>
</dbReference>
<comment type="similarity">
    <text evidence="1">Belongs to the UDP-glycosyltransferase family.</text>
</comment>
<dbReference type="Proteomes" id="UP001642487">
    <property type="component" value="Chromosome 11"/>
</dbReference>
<dbReference type="PANTHER" id="PTHR11926">
    <property type="entry name" value="GLUCOSYL/GLUCURONOSYL TRANSFERASES"/>
    <property type="match status" value="1"/>
</dbReference>
<evidence type="ECO:0000313" key="3">
    <source>
        <dbReference type="Proteomes" id="UP001642487"/>
    </source>
</evidence>